<dbReference type="SUPFAM" id="SSF46689">
    <property type="entry name" value="Homeodomain-like"/>
    <property type="match status" value="1"/>
</dbReference>
<dbReference type="PROSITE" id="PS50977">
    <property type="entry name" value="HTH_TETR_2"/>
    <property type="match status" value="1"/>
</dbReference>
<comment type="caution">
    <text evidence="6">The sequence shown here is derived from an EMBL/GenBank/DDBJ whole genome shotgun (WGS) entry which is preliminary data.</text>
</comment>
<feature type="DNA-binding region" description="H-T-H motif" evidence="4">
    <location>
        <begin position="23"/>
        <end position="42"/>
    </location>
</feature>
<organism evidence="6 7">
    <name type="scientific">Paractinoplanes durhamensis</name>
    <dbReference type="NCBI Taxonomy" id="113563"/>
    <lineage>
        <taxon>Bacteria</taxon>
        <taxon>Bacillati</taxon>
        <taxon>Actinomycetota</taxon>
        <taxon>Actinomycetes</taxon>
        <taxon>Micromonosporales</taxon>
        <taxon>Micromonosporaceae</taxon>
        <taxon>Paractinoplanes</taxon>
    </lineage>
</organism>
<evidence type="ECO:0000256" key="4">
    <source>
        <dbReference type="PROSITE-ProRule" id="PRU00335"/>
    </source>
</evidence>
<gene>
    <name evidence="6" type="ORF">Adu01nite_85040</name>
</gene>
<accession>A0ABQ3ZC90</accession>
<evidence type="ECO:0000313" key="6">
    <source>
        <dbReference type="EMBL" id="GIE07154.1"/>
    </source>
</evidence>
<dbReference type="EMBL" id="BOML01000074">
    <property type="protein sequence ID" value="GIE07154.1"/>
    <property type="molecule type" value="Genomic_DNA"/>
</dbReference>
<sequence length="200" mass="21281">MERSDIVGAAVELLDTAGESGLTFRVLSARLKTGPGAIYWHVANKSELLVAATDAVLTVEAGGDTPEETIRAIALAVFDAIDAHPWVGAQLPRAPSQPAVLRVFELIGRQVQALGVADAEQFDAASALLNYILGVGRQNAANAQAVTPGTTRADFFESAWGHLDPAEYPFLRHVTKQLMTHDDRAQFLAGVNLILKGIKG</sequence>
<name>A0ABQ3ZC90_9ACTN</name>
<dbReference type="InterPro" id="IPR009057">
    <property type="entry name" value="Homeodomain-like_sf"/>
</dbReference>
<keyword evidence="1" id="KW-0805">Transcription regulation</keyword>
<keyword evidence="2 4" id="KW-0238">DNA-binding</keyword>
<dbReference type="SUPFAM" id="SSF48498">
    <property type="entry name" value="Tetracyclin repressor-like, C-terminal domain"/>
    <property type="match status" value="1"/>
</dbReference>
<dbReference type="Proteomes" id="UP000637628">
    <property type="component" value="Unassembled WGS sequence"/>
</dbReference>
<protein>
    <submittedName>
        <fullName evidence="6">TetR family transcriptional regulator</fullName>
    </submittedName>
</protein>
<dbReference type="Gene3D" id="1.10.357.10">
    <property type="entry name" value="Tetracycline Repressor, domain 2"/>
    <property type="match status" value="1"/>
</dbReference>
<evidence type="ECO:0000256" key="1">
    <source>
        <dbReference type="ARBA" id="ARBA00023015"/>
    </source>
</evidence>
<reference evidence="6 7" key="1">
    <citation type="submission" date="2021-01" db="EMBL/GenBank/DDBJ databases">
        <title>Whole genome shotgun sequence of Actinoplanes durhamensis NBRC 14914.</title>
        <authorList>
            <person name="Komaki H."/>
            <person name="Tamura T."/>
        </authorList>
    </citation>
    <scope>NUCLEOTIDE SEQUENCE [LARGE SCALE GENOMIC DNA]</scope>
    <source>
        <strain evidence="6 7">NBRC 14914</strain>
    </source>
</reference>
<dbReference type="InterPro" id="IPR001647">
    <property type="entry name" value="HTH_TetR"/>
</dbReference>
<dbReference type="RefSeq" id="WP_203735006.1">
    <property type="nucleotide sequence ID" value="NZ_BAAATX010000033.1"/>
</dbReference>
<evidence type="ECO:0000313" key="7">
    <source>
        <dbReference type="Proteomes" id="UP000637628"/>
    </source>
</evidence>
<dbReference type="InterPro" id="IPR036271">
    <property type="entry name" value="Tet_transcr_reg_TetR-rel_C_sf"/>
</dbReference>
<feature type="domain" description="HTH tetR-type" evidence="5">
    <location>
        <begin position="1"/>
        <end position="60"/>
    </location>
</feature>
<dbReference type="Gene3D" id="1.10.10.60">
    <property type="entry name" value="Homeodomain-like"/>
    <property type="match status" value="1"/>
</dbReference>
<dbReference type="Pfam" id="PF00440">
    <property type="entry name" value="TetR_N"/>
    <property type="match status" value="1"/>
</dbReference>
<keyword evidence="7" id="KW-1185">Reference proteome</keyword>
<dbReference type="Pfam" id="PF02909">
    <property type="entry name" value="TetR_C_1"/>
    <property type="match status" value="1"/>
</dbReference>
<evidence type="ECO:0000256" key="3">
    <source>
        <dbReference type="ARBA" id="ARBA00023163"/>
    </source>
</evidence>
<dbReference type="InterPro" id="IPR004111">
    <property type="entry name" value="Repressor_TetR_C"/>
</dbReference>
<evidence type="ECO:0000256" key="2">
    <source>
        <dbReference type="ARBA" id="ARBA00023125"/>
    </source>
</evidence>
<proteinExistence type="predicted"/>
<dbReference type="PANTHER" id="PTHR30055:SF151">
    <property type="entry name" value="TRANSCRIPTIONAL REGULATORY PROTEIN"/>
    <property type="match status" value="1"/>
</dbReference>
<dbReference type="InterPro" id="IPR050109">
    <property type="entry name" value="HTH-type_TetR-like_transc_reg"/>
</dbReference>
<keyword evidence="3" id="KW-0804">Transcription</keyword>
<evidence type="ECO:0000259" key="5">
    <source>
        <dbReference type="PROSITE" id="PS50977"/>
    </source>
</evidence>
<dbReference type="PANTHER" id="PTHR30055">
    <property type="entry name" value="HTH-TYPE TRANSCRIPTIONAL REGULATOR RUTR"/>
    <property type="match status" value="1"/>
</dbReference>